<dbReference type="InterPro" id="IPR011793">
    <property type="entry name" value="YbdK"/>
</dbReference>
<dbReference type="STRING" id="554083.BKD30_07315"/>
<gene>
    <name evidence="7" type="ORF">BKD30_07315</name>
</gene>
<feature type="region of interest" description="Disordered" evidence="6">
    <location>
        <begin position="30"/>
        <end position="49"/>
    </location>
</feature>
<evidence type="ECO:0000256" key="4">
    <source>
        <dbReference type="ARBA" id="ARBA00048819"/>
    </source>
</evidence>
<comment type="caution">
    <text evidence="7">The sequence shown here is derived from an EMBL/GenBank/DDBJ whole genome shotgun (WGS) entry which is preliminary data.</text>
</comment>
<keyword evidence="2 5" id="KW-0547">Nucleotide-binding</keyword>
<reference evidence="7 8" key="1">
    <citation type="submission" date="2016-12" db="EMBL/GenBank/DDBJ databases">
        <title>Draft genome of Tersicoccus phoenicis 1P05MA.</title>
        <authorList>
            <person name="Nakajima Y."/>
            <person name="Yoshizawa S."/>
            <person name="Nakamura K."/>
            <person name="Ogura Y."/>
            <person name="Hayashi T."/>
            <person name="Kogure K."/>
        </authorList>
    </citation>
    <scope>NUCLEOTIDE SEQUENCE [LARGE SCALE GENOMIC DNA]</scope>
    <source>
        <strain evidence="7 8">1p05MA</strain>
    </source>
</reference>
<keyword evidence="8" id="KW-1185">Reference proteome</keyword>
<keyword evidence="3 5" id="KW-0067">ATP-binding</keyword>
<accession>A0A1R1LBB8</accession>
<comment type="function">
    <text evidence="5">ATP-dependent carboxylate-amine ligase which exhibits weak glutamate--cysteine ligase activity.</text>
</comment>
<proteinExistence type="inferred from homology"/>
<evidence type="ECO:0000256" key="5">
    <source>
        <dbReference type="HAMAP-Rule" id="MF_01609"/>
    </source>
</evidence>
<evidence type="ECO:0000256" key="6">
    <source>
        <dbReference type="SAM" id="MobiDB-lite"/>
    </source>
</evidence>
<sequence>MPRAESGARSFSVEEELLLVDTVDLEPSPAGEQVAAMQDESSASGHRLSTAVKQEQIAVSCPPQTISGQLAAIRAGRSLAADAAARVGGAVVALPTAPGPVIPHAVPEQRYRRISEQLALTAVEQFTNGFHIRVGIDTRQEAVVVLDRIRVWLPVLLALSANSPFWDGADTGYGSYRYQVWSRLPTAGPTDVFGSTAAYRRHRQALLNTRVPLDPWMLYFDARLSEHRPAVEVRVADVCLHAERAAVLATLVRALVETAARGWRAAPPDVPASVLRAWCWRASRSGVEESLIDPLTGTPAPAGDVVARLVDTVRPVLAEDGDDEAVEAVLADTLRSGTGSRRQREVYRQGGDLRAVVRAALQSTHQAPTVLPEPGEASSDALAEGNCP</sequence>
<dbReference type="Proteomes" id="UP000187085">
    <property type="component" value="Unassembled WGS sequence"/>
</dbReference>
<evidence type="ECO:0000313" key="8">
    <source>
        <dbReference type="Proteomes" id="UP000187085"/>
    </source>
</evidence>
<dbReference type="HAMAP" id="MF_01609">
    <property type="entry name" value="Glu_cys_ligase_2"/>
    <property type="match status" value="1"/>
</dbReference>
<dbReference type="NCBIfam" id="NF010041">
    <property type="entry name" value="PRK13517.1-1"/>
    <property type="match status" value="1"/>
</dbReference>
<evidence type="ECO:0000256" key="2">
    <source>
        <dbReference type="ARBA" id="ARBA00022741"/>
    </source>
</evidence>
<protein>
    <recommendedName>
        <fullName evidence="5">Putative glutamate--cysteine ligase 2</fullName>
        <ecNumber evidence="5">6.3.2.2</ecNumber>
    </recommendedName>
    <alternativeName>
        <fullName evidence="5">Gamma-glutamylcysteine synthetase 2</fullName>
        <shortName evidence="5">GCS 2</shortName>
        <shortName evidence="5">Gamma-GCS 2</shortName>
    </alternativeName>
</protein>
<evidence type="ECO:0000256" key="1">
    <source>
        <dbReference type="ARBA" id="ARBA00022598"/>
    </source>
</evidence>
<dbReference type="InterPro" id="IPR014746">
    <property type="entry name" value="Gln_synth/guanido_kin_cat_dom"/>
</dbReference>
<dbReference type="EMBL" id="MRDE01000046">
    <property type="protein sequence ID" value="OMH24850.1"/>
    <property type="molecule type" value="Genomic_DNA"/>
</dbReference>
<dbReference type="Pfam" id="PF04107">
    <property type="entry name" value="GCS2"/>
    <property type="match status" value="1"/>
</dbReference>
<dbReference type="GO" id="GO:0004357">
    <property type="term" value="F:glutamate-cysteine ligase activity"/>
    <property type="evidence" value="ECO:0007669"/>
    <property type="project" value="UniProtKB-EC"/>
</dbReference>
<comment type="catalytic activity">
    <reaction evidence="4 5">
        <text>L-cysteine + L-glutamate + ATP = gamma-L-glutamyl-L-cysteine + ADP + phosphate + H(+)</text>
        <dbReference type="Rhea" id="RHEA:13285"/>
        <dbReference type="ChEBI" id="CHEBI:15378"/>
        <dbReference type="ChEBI" id="CHEBI:29985"/>
        <dbReference type="ChEBI" id="CHEBI:30616"/>
        <dbReference type="ChEBI" id="CHEBI:35235"/>
        <dbReference type="ChEBI" id="CHEBI:43474"/>
        <dbReference type="ChEBI" id="CHEBI:58173"/>
        <dbReference type="ChEBI" id="CHEBI:456216"/>
        <dbReference type="EC" id="6.3.2.2"/>
    </reaction>
</comment>
<dbReference type="EC" id="6.3.2.2" evidence="5"/>
<evidence type="ECO:0000256" key="3">
    <source>
        <dbReference type="ARBA" id="ARBA00022840"/>
    </source>
</evidence>
<dbReference type="AlphaFoldDB" id="A0A1R1LBB8"/>
<feature type="region of interest" description="Disordered" evidence="6">
    <location>
        <begin position="364"/>
        <end position="388"/>
    </location>
</feature>
<dbReference type="InterPro" id="IPR050141">
    <property type="entry name" value="GCL_type2/YbdK_subfam"/>
</dbReference>
<dbReference type="PANTHER" id="PTHR36510:SF1">
    <property type="entry name" value="GLUTAMATE--CYSTEINE LIGASE 2-RELATED"/>
    <property type="match status" value="1"/>
</dbReference>
<dbReference type="Gene3D" id="3.30.590.20">
    <property type="match status" value="1"/>
</dbReference>
<dbReference type="GO" id="GO:0042398">
    <property type="term" value="P:modified amino acid biosynthetic process"/>
    <property type="evidence" value="ECO:0007669"/>
    <property type="project" value="InterPro"/>
</dbReference>
<dbReference type="PANTHER" id="PTHR36510">
    <property type="entry name" value="GLUTAMATE--CYSTEINE LIGASE 2-RELATED"/>
    <property type="match status" value="1"/>
</dbReference>
<comment type="similarity">
    <text evidence="5">Belongs to the glutamate--cysteine ligase type 2 family. YbdK subfamily.</text>
</comment>
<dbReference type="SUPFAM" id="SSF55931">
    <property type="entry name" value="Glutamine synthetase/guanido kinase"/>
    <property type="match status" value="1"/>
</dbReference>
<dbReference type="NCBIfam" id="TIGR02050">
    <property type="entry name" value="gshA_cyan_rel"/>
    <property type="match status" value="1"/>
</dbReference>
<dbReference type="GO" id="GO:0005524">
    <property type="term" value="F:ATP binding"/>
    <property type="evidence" value="ECO:0007669"/>
    <property type="project" value="UniProtKB-KW"/>
</dbReference>
<dbReference type="InterPro" id="IPR006336">
    <property type="entry name" value="GCS2"/>
</dbReference>
<evidence type="ECO:0000313" key="7">
    <source>
        <dbReference type="EMBL" id="OMH24850.1"/>
    </source>
</evidence>
<keyword evidence="1 5" id="KW-0436">Ligase</keyword>
<name>A0A1R1LBB8_9MICC</name>
<organism evidence="7 8">
    <name type="scientific">Tersicoccus phoenicis</name>
    <dbReference type="NCBI Taxonomy" id="554083"/>
    <lineage>
        <taxon>Bacteria</taxon>
        <taxon>Bacillati</taxon>
        <taxon>Actinomycetota</taxon>
        <taxon>Actinomycetes</taxon>
        <taxon>Micrococcales</taxon>
        <taxon>Micrococcaceae</taxon>
        <taxon>Tersicoccus</taxon>
    </lineage>
</organism>